<comment type="caution">
    <text evidence="2">The sequence shown here is derived from an EMBL/GenBank/DDBJ whole genome shotgun (WGS) entry which is preliminary data.</text>
</comment>
<feature type="transmembrane region" description="Helical" evidence="1">
    <location>
        <begin position="28"/>
        <end position="44"/>
    </location>
</feature>
<dbReference type="EMBL" id="SJPJ01000001">
    <property type="protein sequence ID" value="TWT79651.1"/>
    <property type="molecule type" value="Genomic_DNA"/>
</dbReference>
<evidence type="ECO:0000313" key="2">
    <source>
        <dbReference type="EMBL" id="TWT79651.1"/>
    </source>
</evidence>
<keyword evidence="3" id="KW-1185">Reference proteome</keyword>
<evidence type="ECO:0000256" key="1">
    <source>
        <dbReference type="SAM" id="Phobius"/>
    </source>
</evidence>
<name>A0A5C5YYI2_9BACT</name>
<feature type="transmembrane region" description="Helical" evidence="1">
    <location>
        <begin position="56"/>
        <end position="78"/>
    </location>
</feature>
<dbReference type="AlphaFoldDB" id="A0A5C5YYI2"/>
<accession>A0A5C5YYI2</accession>
<feature type="transmembrane region" description="Helical" evidence="1">
    <location>
        <begin position="5"/>
        <end position="22"/>
    </location>
</feature>
<keyword evidence="1" id="KW-0472">Membrane</keyword>
<keyword evidence="1" id="KW-1133">Transmembrane helix</keyword>
<gene>
    <name evidence="2" type="ORF">CA13_10570</name>
</gene>
<evidence type="ECO:0000313" key="3">
    <source>
        <dbReference type="Proteomes" id="UP000315010"/>
    </source>
</evidence>
<reference evidence="2 3" key="1">
    <citation type="submission" date="2019-02" db="EMBL/GenBank/DDBJ databases">
        <title>Deep-cultivation of Planctomycetes and their phenomic and genomic characterization uncovers novel biology.</title>
        <authorList>
            <person name="Wiegand S."/>
            <person name="Jogler M."/>
            <person name="Boedeker C."/>
            <person name="Pinto D."/>
            <person name="Vollmers J."/>
            <person name="Rivas-Marin E."/>
            <person name="Kohn T."/>
            <person name="Peeters S.H."/>
            <person name="Heuer A."/>
            <person name="Rast P."/>
            <person name="Oberbeckmann S."/>
            <person name="Bunk B."/>
            <person name="Jeske O."/>
            <person name="Meyerdierks A."/>
            <person name="Storesund J.E."/>
            <person name="Kallscheuer N."/>
            <person name="Luecker S."/>
            <person name="Lage O.M."/>
            <person name="Pohl T."/>
            <person name="Merkel B.J."/>
            <person name="Hornburger P."/>
            <person name="Mueller R.-W."/>
            <person name="Bruemmer F."/>
            <person name="Labrenz M."/>
            <person name="Spormann A.M."/>
            <person name="Op Den Camp H."/>
            <person name="Overmann J."/>
            <person name="Amann R."/>
            <person name="Jetten M.S.M."/>
            <person name="Mascher T."/>
            <person name="Medema M.H."/>
            <person name="Devos D.P."/>
            <person name="Kaster A.-K."/>
            <person name="Ovreas L."/>
            <person name="Rohde M."/>
            <person name="Galperin M.Y."/>
            <person name="Jogler C."/>
        </authorList>
    </citation>
    <scope>NUCLEOTIDE SEQUENCE [LARGE SCALE GENOMIC DNA]</scope>
    <source>
        <strain evidence="2 3">CA13</strain>
    </source>
</reference>
<protein>
    <submittedName>
        <fullName evidence="2">Uncharacterized protein</fullName>
    </submittedName>
</protein>
<proteinExistence type="predicted"/>
<keyword evidence="1" id="KW-0812">Transmembrane</keyword>
<sequence length="147" mass="16738">MQFSIRFLFCIAAAFSVLFAITARYPPIGIACFSLVPLGFVLLSRDKRQRRIPTRVVRALLVLFPIYIASTGPFNMLVMQHIFTEASPPMAVALRIGHFFYLPVDYAIPPGLIGDAYDWYIGEWMEYGLRHTFGPIFELLGEDFPEL</sequence>
<organism evidence="2 3">
    <name type="scientific">Novipirellula herctigrandis</name>
    <dbReference type="NCBI Taxonomy" id="2527986"/>
    <lineage>
        <taxon>Bacteria</taxon>
        <taxon>Pseudomonadati</taxon>
        <taxon>Planctomycetota</taxon>
        <taxon>Planctomycetia</taxon>
        <taxon>Pirellulales</taxon>
        <taxon>Pirellulaceae</taxon>
        <taxon>Novipirellula</taxon>
    </lineage>
</organism>
<dbReference type="Proteomes" id="UP000315010">
    <property type="component" value="Unassembled WGS sequence"/>
</dbReference>